<organism evidence="1 2">
    <name type="scientific">Dermatophagoides farinae</name>
    <name type="common">American house dust mite</name>
    <dbReference type="NCBI Taxonomy" id="6954"/>
    <lineage>
        <taxon>Eukaryota</taxon>
        <taxon>Metazoa</taxon>
        <taxon>Ecdysozoa</taxon>
        <taxon>Arthropoda</taxon>
        <taxon>Chelicerata</taxon>
        <taxon>Arachnida</taxon>
        <taxon>Acari</taxon>
        <taxon>Acariformes</taxon>
        <taxon>Sarcoptiformes</taxon>
        <taxon>Astigmata</taxon>
        <taxon>Psoroptidia</taxon>
        <taxon>Analgoidea</taxon>
        <taxon>Pyroglyphidae</taxon>
        <taxon>Dermatophagoidinae</taxon>
        <taxon>Dermatophagoides</taxon>
    </lineage>
</organism>
<accession>A0A922L6X2</accession>
<reference evidence="1" key="1">
    <citation type="submission" date="2013-05" db="EMBL/GenBank/DDBJ databases">
        <authorList>
            <person name="Yim A.K.Y."/>
            <person name="Chan T.F."/>
            <person name="Ji K.M."/>
            <person name="Liu X.Y."/>
            <person name="Zhou J.W."/>
            <person name="Li R.Q."/>
            <person name="Yang K.Y."/>
            <person name="Li J."/>
            <person name="Li M."/>
            <person name="Law P.T.W."/>
            <person name="Wu Y.L."/>
            <person name="Cai Z.L."/>
            <person name="Qin H."/>
            <person name="Bao Y."/>
            <person name="Leung R.K.K."/>
            <person name="Ng P.K.S."/>
            <person name="Zou J."/>
            <person name="Zhong X.J."/>
            <person name="Ran P.X."/>
            <person name="Zhong N.S."/>
            <person name="Liu Z.G."/>
            <person name="Tsui S.K.W."/>
        </authorList>
    </citation>
    <scope>NUCLEOTIDE SEQUENCE</scope>
    <source>
        <strain evidence="1">Derf</strain>
        <tissue evidence="1">Whole organism</tissue>
    </source>
</reference>
<protein>
    <submittedName>
        <fullName evidence="1">Uncharacterized protein</fullName>
    </submittedName>
</protein>
<sequence>MDFAFYWNNSKIPKSFQLQVYIGVTK</sequence>
<dbReference type="Proteomes" id="UP000790347">
    <property type="component" value="Unassembled WGS sequence"/>
</dbReference>
<comment type="caution">
    <text evidence="1">The sequence shown here is derived from an EMBL/GenBank/DDBJ whole genome shotgun (WGS) entry which is preliminary data.</text>
</comment>
<name>A0A922L6X2_DERFA</name>
<keyword evidence="2" id="KW-1185">Reference proteome</keyword>
<dbReference type="EMBL" id="ASGP02000002">
    <property type="protein sequence ID" value="KAH9522144.1"/>
    <property type="molecule type" value="Genomic_DNA"/>
</dbReference>
<evidence type="ECO:0000313" key="1">
    <source>
        <dbReference type="EMBL" id="KAH9522144.1"/>
    </source>
</evidence>
<proteinExistence type="predicted"/>
<gene>
    <name evidence="1" type="ORF">DERF_005743</name>
</gene>
<evidence type="ECO:0000313" key="2">
    <source>
        <dbReference type="Proteomes" id="UP000790347"/>
    </source>
</evidence>
<reference evidence="1" key="2">
    <citation type="journal article" date="2022" name="Res Sq">
        <title>Comparative Genomics Reveals Insights into the Divergent Evolution of Astigmatic Mites and Household Pest Adaptations.</title>
        <authorList>
            <person name="Xiong Q."/>
            <person name="Wan A.T.-Y."/>
            <person name="Liu X.-Y."/>
            <person name="Fung C.S.-H."/>
            <person name="Xiao X."/>
            <person name="Malainual N."/>
            <person name="Hou J."/>
            <person name="Wang L."/>
            <person name="Wang M."/>
            <person name="Yang K."/>
            <person name="Cui Y."/>
            <person name="Leung E."/>
            <person name="Nong W."/>
            <person name="Shin S.-K."/>
            <person name="Au S."/>
            <person name="Jeong K.Y."/>
            <person name="Chew F.T."/>
            <person name="Hui J."/>
            <person name="Leung T.F."/>
            <person name="Tungtrongchitr A."/>
            <person name="Zhong N."/>
            <person name="Liu Z."/>
            <person name="Tsui S."/>
        </authorList>
    </citation>
    <scope>NUCLEOTIDE SEQUENCE</scope>
    <source>
        <strain evidence="1">Derf</strain>
        <tissue evidence="1">Whole organism</tissue>
    </source>
</reference>
<dbReference type="AlphaFoldDB" id="A0A922L6X2"/>